<keyword evidence="8" id="KW-1185">Reference proteome</keyword>
<evidence type="ECO:0000313" key="7">
    <source>
        <dbReference type="EMBL" id="MBS7231500.1"/>
    </source>
</evidence>
<sequence length="387" mass="43763">MKYNFDEIISRKDSGSIKWDEAPFGEVLPMWIADMDFKSAPEILKALQKRADHGIFGYTAIPEAFYAAIMKWWKRRYGFTLEKEWLVPVSGVIPALSAAIQSLSKTGDKVIIQSPVYNHFYSSIENSGRIAIENNLIYNNGEYIIDFEDLAQKAADPKVKLLIISNPHNPVGRVWKKEELQAVGDICLQHNVLIISDEIHADLVFEGHIHIPFASLGEKYSLNSVTLSSPTKTFNLAGLQVGYFFTENEQFRKAIQSSFQLMGIELLNIFGIAALIAAYEESEQWLDALKEYLQDNYIYLTEFLNLNLPQIKVTPLEATYLVWLDCTAFGKTADELSHILLEEQKLWINSGTMYGASGEGFLRINIATPRVLLQIGLERLLKGLSKV</sequence>
<feature type="domain" description="Aminotransferase class I/classII large" evidence="6">
    <location>
        <begin position="34"/>
        <end position="379"/>
    </location>
</feature>
<dbReference type="SUPFAM" id="SSF53383">
    <property type="entry name" value="PLP-dependent transferases"/>
    <property type="match status" value="1"/>
</dbReference>
<dbReference type="Proteomes" id="UP000722625">
    <property type="component" value="Unassembled WGS sequence"/>
</dbReference>
<comment type="similarity">
    <text evidence="5">Belongs to the class-II pyridoxal-phosphate-dependent aminotransferase family. MalY/PatB cystathionine beta-lyase subfamily.</text>
</comment>
<organism evidence="7 8">
    <name type="scientific">Flavobacterium psychroterrae</name>
    <dbReference type="NCBI Taxonomy" id="2133767"/>
    <lineage>
        <taxon>Bacteria</taxon>
        <taxon>Pseudomonadati</taxon>
        <taxon>Bacteroidota</taxon>
        <taxon>Flavobacteriia</taxon>
        <taxon>Flavobacteriales</taxon>
        <taxon>Flavobacteriaceae</taxon>
        <taxon>Flavobacterium</taxon>
    </lineage>
</organism>
<name>A0ABS5PCC7_9FLAO</name>
<dbReference type="CDD" id="cd00609">
    <property type="entry name" value="AAT_like"/>
    <property type="match status" value="1"/>
</dbReference>
<proteinExistence type="inferred from homology"/>
<dbReference type="InterPro" id="IPR004839">
    <property type="entry name" value="Aminotransferase_I/II_large"/>
</dbReference>
<evidence type="ECO:0000256" key="2">
    <source>
        <dbReference type="ARBA" id="ARBA00012224"/>
    </source>
</evidence>
<dbReference type="EC" id="4.4.1.13" evidence="2"/>
<dbReference type="Pfam" id="PF00155">
    <property type="entry name" value="Aminotran_1_2"/>
    <property type="match status" value="1"/>
</dbReference>
<keyword evidence="4" id="KW-0456">Lyase</keyword>
<evidence type="ECO:0000256" key="1">
    <source>
        <dbReference type="ARBA" id="ARBA00001933"/>
    </source>
</evidence>
<evidence type="ECO:0000259" key="6">
    <source>
        <dbReference type="Pfam" id="PF00155"/>
    </source>
</evidence>
<evidence type="ECO:0000256" key="4">
    <source>
        <dbReference type="ARBA" id="ARBA00023239"/>
    </source>
</evidence>
<evidence type="ECO:0000256" key="5">
    <source>
        <dbReference type="ARBA" id="ARBA00037974"/>
    </source>
</evidence>
<reference evidence="7 8" key="1">
    <citation type="journal article" date="2018" name="Int. J. Syst. Evol. Microbiol.">
        <title>Flavobacterium chryseum sp. nov. and Flavobacterium psychroterrae sp. nov., novel environmental bacteria isolated from Antarctica.</title>
        <authorList>
            <person name="Kralova S."/>
            <person name="Svec P."/>
            <person name="Busse H.J."/>
            <person name="Stankova E."/>
            <person name="Vaczi P."/>
            <person name="Sedlacek I."/>
        </authorList>
    </citation>
    <scope>NUCLEOTIDE SEQUENCE [LARGE SCALE GENOMIC DNA]</scope>
    <source>
        <strain evidence="7 8">CCM 8827</strain>
    </source>
</reference>
<dbReference type="Gene3D" id="3.90.1150.10">
    <property type="entry name" value="Aspartate Aminotransferase, domain 1"/>
    <property type="match status" value="1"/>
</dbReference>
<evidence type="ECO:0000313" key="8">
    <source>
        <dbReference type="Proteomes" id="UP000722625"/>
    </source>
</evidence>
<dbReference type="EMBL" id="JAGYVZ010000009">
    <property type="protein sequence ID" value="MBS7231500.1"/>
    <property type="molecule type" value="Genomic_DNA"/>
</dbReference>
<gene>
    <name evidence="7" type="ORF">KHA90_10745</name>
</gene>
<dbReference type="InterPro" id="IPR015424">
    <property type="entry name" value="PyrdxlP-dep_Trfase"/>
</dbReference>
<dbReference type="InterPro" id="IPR027619">
    <property type="entry name" value="C-S_lyase_PatB-like"/>
</dbReference>
<dbReference type="PANTHER" id="PTHR43525:SF1">
    <property type="entry name" value="PROTEIN MALY"/>
    <property type="match status" value="1"/>
</dbReference>
<keyword evidence="7" id="KW-0808">Transferase</keyword>
<protein>
    <recommendedName>
        <fullName evidence="2">cysteine-S-conjugate beta-lyase</fullName>
        <ecNumber evidence="2">4.4.1.13</ecNumber>
    </recommendedName>
</protein>
<dbReference type="InterPro" id="IPR051798">
    <property type="entry name" value="Class-II_PLP-Dep_Aminotrans"/>
</dbReference>
<dbReference type="InterPro" id="IPR015421">
    <property type="entry name" value="PyrdxlP-dep_Trfase_major"/>
</dbReference>
<keyword evidence="7" id="KW-0032">Aminotransferase</keyword>
<evidence type="ECO:0000256" key="3">
    <source>
        <dbReference type="ARBA" id="ARBA00022898"/>
    </source>
</evidence>
<dbReference type="Gene3D" id="3.40.640.10">
    <property type="entry name" value="Type I PLP-dependent aspartate aminotransferase-like (Major domain)"/>
    <property type="match status" value="1"/>
</dbReference>
<dbReference type="GO" id="GO:0008483">
    <property type="term" value="F:transaminase activity"/>
    <property type="evidence" value="ECO:0007669"/>
    <property type="project" value="UniProtKB-KW"/>
</dbReference>
<accession>A0ABS5PCC7</accession>
<dbReference type="InterPro" id="IPR015422">
    <property type="entry name" value="PyrdxlP-dep_Trfase_small"/>
</dbReference>
<keyword evidence="3" id="KW-0663">Pyridoxal phosphate</keyword>
<dbReference type="NCBIfam" id="TIGR04350">
    <property type="entry name" value="C_S_lyase_PatB"/>
    <property type="match status" value="1"/>
</dbReference>
<dbReference type="RefSeq" id="WP_213299116.1">
    <property type="nucleotide sequence ID" value="NZ_JAGYVZ010000009.1"/>
</dbReference>
<comment type="caution">
    <text evidence="7">The sequence shown here is derived from an EMBL/GenBank/DDBJ whole genome shotgun (WGS) entry which is preliminary data.</text>
</comment>
<dbReference type="PANTHER" id="PTHR43525">
    <property type="entry name" value="PROTEIN MALY"/>
    <property type="match status" value="1"/>
</dbReference>
<comment type="cofactor">
    <cofactor evidence="1">
        <name>pyridoxal 5'-phosphate</name>
        <dbReference type="ChEBI" id="CHEBI:597326"/>
    </cofactor>
</comment>